<keyword evidence="1" id="KW-1133">Transmembrane helix</keyword>
<reference evidence="3" key="1">
    <citation type="submission" date="2024-04" db="EMBL/GenBank/DDBJ databases">
        <authorList>
            <person name="Shaw F."/>
            <person name="Minotto A."/>
        </authorList>
    </citation>
    <scope>NUCLEOTIDE SEQUENCE [LARGE SCALE GENOMIC DNA]</scope>
</reference>
<dbReference type="EMBL" id="OZ037951">
    <property type="protein sequence ID" value="CAL1715618.1"/>
    <property type="molecule type" value="Genomic_DNA"/>
</dbReference>
<organism evidence="2 3">
    <name type="scientific">Somion occarium</name>
    <dbReference type="NCBI Taxonomy" id="3059160"/>
    <lineage>
        <taxon>Eukaryota</taxon>
        <taxon>Fungi</taxon>
        <taxon>Dikarya</taxon>
        <taxon>Basidiomycota</taxon>
        <taxon>Agaricomycotina</taxon>
        <taxon>Agaricomycetes</taxon>
        <taxon>Polyporales</taxon>
        <taxon>Cerrenaceae</taxon>
        <taxon>Somion</taxon>
    </lineage>
</organism>
<gene>
    <name evidence="2" type="ORF">GFSPODELE1_LOCUS10323</name>
</gene>
<evidence type="ECO:0000313" key="2">
    <source>
        <dbReference type="EMBL" id="CAL1715618.1"/>
    </source>
</evidence>
<accession>A0ABP1E8L7</accession>
<name>A0ABP1E8L7_9APHY</name>
<protein>
    <submittedName>
        <fullName evidence="2">Uncharacterized protein</fullName>
    </submittedName>
</protein>
<sequence length="361" mass="41386">MHLPSTLHHDTHPVFFNIVNDSTMSFQETTSFSTDQTREAFIEQVQRLRKDVQSLYASFHQVSRILGNILDSRHLPSAFRNEVERLDERWHGIQKAFRHVLWSSRDLSGDARSTAIDFILFIDHVLCNPHLTDLQKREAIETYRNHASNQKNRSQDISDELKNLSIQIEAFSRDWKETVHKKGIYQYTLHFVKCAEDIAALDHSLSQLRTKIILMSFALVCGVAAGTAFVVVSILHGCFDPTILPDLFAPSSKALTRLRKAISDMIADRKQRKKLRTELEELQTIGLSDIENIVSRLVTICSIWTSIAGELKTVQELMDGVSEQKCMPQVLENRLQVTRNLYITLSEVFYEYQVAIPSTNL</sequence>
<dbReference type="Proteomes" id="UP001497453">
    <property type="component" value="Chromosome 8"/>
</dbReference>
<evidence type="ECO:0000256" key="1">
    <source>
        <dbReference type="SAM" id="Phobius"/>
    </source>
</evidence>
<keyword evidence="1" id="KW-0472">Membrane</keyword>
<feature type="transmembrane region" description="Helical" evidence="1">
    <location>
        <begin position="212"/>
        <end position="235"/>
    </location>
</feature>
<dbReference type="Gene3D" id="1.20.1170.10">
    <property type="match status" value="1"/>
</dbReference>
<evidence type="ECO:0000313" key="3">
    <source>
        <dbReference type="Proteomes" id="UP001497453"/>
    </source>
</evidence>
<proteinExistence type="predicted"/>
<keyword evidence="3" id="KW-1185">Reference proteome</keyword>
<keyword evidence="1" id="KW-0812">Transmembrane</keyword>